<evidence type="ECO:0000313" key="2">
    <source>
        <dbReference type="EMBL" id="RHZ76989.1"/>
    </source>
</evidence>
<sequence>MYPRRKHVFIWYKLSVSIMTKRQVVKFDFHIYILDIFSINGYIIIKYLVRPLPSIYILQQFTRIKIPVSFYDFEQFAKHMTDLMSWQADVLATIKAINKGSINDSCIHITSVQDTPVKKTNDKNQPLASYPVPSCPGSPVSPDHDLMHHLDSPNHEKIDLNILFGSKN</sequence>
<accession>A0A397ILV0</accession>
<keyword evidence="1" id="KW-1133">Transmembrane helix</keyword>
<keyword evidence="3" id="KW-1185">Reference proteome</keyword>
<feature type="transmembrane region" description="Helical" evidence="1">
    <location>
        <begin position="29"/>
        <end position="49"/>
    </location>
</feature>
<name>A0A397ILV0_9GLOM</name>
<keyword evidence="1" id="KW-0812">Transmembrane</keyword>
<evidence type="ECO:0000256" key="1">
    <source>
        <dbReference type="SAM" id="Phobius"/>
    </source>
</evidence>
<dbReference type="EMBL" id="PQFF01000176">
    <property type="protein sequence ID" value="RHZ76989.1"/>
    <property type="molecule type" value="Genomic_DNA"/>
</dbReference>
<keyword evidence="1" id="KW-0472">Membrane</keyword>
<organism evidence="2 3">
    <name type="scientific">Diversispora epigaea</name>
    <dbReference type="NCBI Taxonomy" id="1348612"/>
    <lineage>
        <taxon>Eukaryota</taxon>
        <taxon>Fungi</taxon>
        <taxon>Fungi incertae sedis</taxon>
        <taxon>Mucoromycota</taxon>
        <taxon>Glomeromycotina</taxon>
        <taxon>Glomeromycetes</taxon>
        <taxon>Diversisporales</taxon>
        <taxon>Diversisporaceae</taxon>
        <taxon>Diversispora</taxon>
    </lineage>
</organism>
<dbReference type="Proteomes" id="UP000266861">
    <property type="component" value="Unassembled WGS sequence"/>
</dbReference>
<protein>
    <submittedName>
        <fullName evidence="2">Uncharacterized protein</fullName>
    </submittedName>
</protein>
<dbReference type="OrthoDB" id="2439067at2759"/>
<comment type="caution">
    <text evidence="2">The sequence shown here is derived from an EMBL/GenBank/DDBJ whole genome shotgun (WGS) entry which is preliminary data.</text>
</comment>
<evidence type="ECO:0000313" key="3">
    <source>
        <dbReference type="Proteomes" id="UP000266861"/>
    </source>
</evidence>
<proteinExistence type="predicted"/>
<gene>
    <name evidence="2" type="ORF">Glove_186g104</name>
</gene>
<dbReference type="AlphaFoldDB" id="A0A397ILV0"/>
<reference evidence="2 3" key="1">
    <citation type="submission" date="2018-08" db="EMBL/GenBank/DDBJ databases">
        <title>Genome and evolution of the arbuscular mycorrhizal fungus Diversispora epigaea (formerly Glomus versiforme) and its bacterial endosymbionts.</title>
        <authorList>
            <person name="Sun X."/>
            <person name="Fei Z."/>
            <person name="Harrison M."/>
        </authorList>
    </citation>
    <scope>NUCLEOTIDE SEQUENCE [LARGE SCALE GENOMIC DNA]</scope>
    <source>
        <strain evidence="2 3">IT104</strain>
    </source>
</reference>